<organism evidence="1 2">
    <name type="scientific">Cetraspora pellucida</name>
    <dbReference type="NCBI Taxonomy" id="1433469"/>
    <lineage>
        <taxon>Eukaryota</taxon>
        <taxon>Fungi</taxon>
        <taxon>Fungi incertae sedis</taxon>
        <taxon>Mucoromycota</taxon>
        <taxon>Glomeromycotina</taxon>
        <taxon>Glomeromycetes</taxon>
        <taxon>Diversisporales</taxon>
        <taxon>Gigasporaceae</taxon>
        <taxon>Cetraspora</taxon>
    </lineage>
</organism>
<comment type="caution">
    <text evidence="1">The sequence shown here is derived from an EMBL/GenBank/DDBJ whole genome shotgun (WGS) entry which is preliminary data.</text>
</comment>
<proteinExistence type="predicted"/>
<sequence>MQIFVFGIGMSSRQNLSKGESEFKSSLIHDHNSKHTLFVLTIDNDLNCLLEIYQEFQLIKCIKERTSDEFSEREFNAWKTLIRAVGGFNITPWPSDESEIWTYANSANNDKEIL</sequence>
<dbReference type="OrthoDB" id="2426015at2759"/>
<gene>
    <name evidence="1" type="ORF">CPELLU_LOCUS11313</name>
</gene>
<name>A0A9N9EV11_9GLOM</name>
<dbReference type="Proteomes" id="UP000789759">
    <property type="component" value="Unassembled WGS sequence"/>
</dbReference>
<evidence type="ECO:0000313" key="1">
    <source>
        <dbReference type="EMBL" id="CAG8691304.1"/>
    </source>
</evidence>
<keyword evidence="2" id="KW-1185">Reference proteome</keyword>
<protein>
    <submittedName>
        <fullName evidence="1">21920_t:CDS:1</fullName>
    </submittedName>
</protein>
<dbReference type="EMBL" id="CAJVQA010009931">
    <property type="protein sequence ID" value="CAG8691304.1"/>
    <property type="molecule type" value="Genomic_DNA"/>
</dbReference>
<accession>A0A9N9EV11</accession>
<dbReference type="AlphaFoldDB" id="A0A9N9EV11"/>
<reference evidence="1" key="1">
    <citation type="submission" date="2021-06" db="EMBL/GenBank/DDBJ databases">
        <authorList>
            <person name="Kallberg Y."/>
            <person name="Tangrot J."/>
            <person name="Rosling A."/>
        </authorList>
    </citation>
    <scope>NUCLEOTIDE SEQUENCE</scope>
    <source>
        <strain evidence="1">FL966</strain>
    </source>
</reference>
<evidence type="ECO:0000313" key="2">
    <source>
        <dbReference type="Proteomes" id="UP000789759"/>
    </source>
</evidence>